<gene>
    <name evidence="2" type="ORF">CHRY9293_00667</name>
</gene>
<protein>
    <submittedName>
        <fullName evidence="2">Uncharacterized protein</fullName>
    </submittedName>
</protein>
<dbReference type="Pfam" id="PF20365">
    <property type="entry name" value="DUF6660"/>
    <property type="match status" value="1"/>
</dbReference>
<evidence type="ECO:0000313" key="2">
    <source>
        <dbReference type="EMBL" id="CAA7194335.1"/>
    </source>
</evidence>
<evidence type="ECO:0000256" key="1">
    <source>
        <dbReference type="SAM" id="Phobius"/>
    </source>
</evidence>
<dbReference type="RefSeq" id="WP_228455456.1">
    <property type="nucleotide sequence ID" value="NZ_CACVBR010000003.1"/>
</dbReference>
<keyword evidence="1" id="KW-0472">Membrane</keyword>
<proteinExistence type="predicted"/>
<dbReference type="EMBL" id="CACVBR010000003">
    <property type="protein sequence ID" value="CAA7194335.1"/>
    <property type="molecule type" value="Genomic_DNA"/>
</dbReference>
<dbReference type="InterPro" id="IPR046601">
    <property type="entry name" value="DUF6660"/>
</dbReference>
<dbReference type="Proteomes" id="UP000445144">
    <property type="component" value="Unassembled WGS sequence"/>
</dbReference>
<evidence type="ECO:0000313" key="3">
    <source>
        <dbReference type="Proteomes" id="UP000445144"/>
    </source>
</evidence>
<keyword evidence="1" id="KW-0812">Transmembrane</keyword>
<organism evidence="2 3">
    <name type="scientific">Chryseobacterium potabilaquae</name>
    <dbReference type="NCBI Taxonomy" id="2675057"/>
    <lineage>
        <taxon>Bacteria</taxon>
        <taxon>Pseudomonadati</taxon>
        <taxon>Bacteroidota</taxon>
        <taxon>Flavobacteriia</taxon>
        <taxon>Flavobacteriales</taxon>
        <taxon>Weeksellaceae</taxon>
        <taxon>Chryseobacterium group</taxon>
        <taxon>Chryseobacterium</taxon>
    </lineage>
</organism>
<reference evidence="2 3" key="1">
    <citation type="submission" date="2020-01" db="EMBL/GenBank/DDBJ databases">
        <authorList>
            <person name="Rodrigo-Torres L."/>
            <person name="Arahal R. D."/>
            <person name="Lucena T."/>
        </authorList>
    </citation>
    <scope>NUCLEOTIDE SEQUENCE [LARGE SCALE GENOMIC DNA]</scope>
    <source>
        <strain evidence="2 3">CECT 9293</strain>
    </source>
</reference>
<dbReference type="AlphaFoldDB" id="A0A6N4X4Y6"/>
<keyword evidence="1" id="KW-1133">Transmembrane helix</keyword>
<sequence length="117" mass="13924">MSEKRFIFVVMNLFRFILAIYFMVLTVMPCQDVHKQSSSSKMDFTLNMEEPHSRDKEDICSPLCICNCCQIAATAFKMQKLIEFPEQIQTYFSTKILFQKNNFAYQMYDHIWQPPKI</sequence>
<name>A0A6N4X4Y6_9FLAO</name>
<accession>A0A6N4X4Y6</accession>
<feature type="transmembrane region" description="Helical" evidence="1">
    <location>
        <begin position="6"/>
        <end position="28"/>
    </location>
</feature>
<keyword evidence="3" id="KW-1185">Reference proteome</keyword>